<dbReference type="PROSITE" id="PS50109">
    <property type="entry name" value="HIS_KIN"/>
    <property type="match status" value="1"/>
</dbReference>
<keyword evidence="7 11" id="KW-0812">Transmembrane</keyword>
<dbReference type="CDD" id="cd00082">
    <property type="entry name" value="HisKA"/>
    <property type="match status" value="1"/>
</dbReference>
<keyword evidence="4" id="KW-1003">Cell membrane</keyword>
<keyword evidence="8 14" id="KW-0418">Kinase</keyword>
<dbReference type="PRINTS" id="PR00344">
    <property type="entry name" value="BCTRLSENSOR"/>
</dbReference>
<dbReference type="InterPro" id="IPR029151">
    <property type="entry name" value="Sensor-like_sf"/>
</dbReference>
<keyword evidence="11" id="KW-0472">Membrane</keyword>
<dbReference type="Pfam" id="PF02518">
    <property type="entry name" value="HATPase_c"/>
    <property type="match status" value="1"/>
</dbReference>
<dbReference type="PROSITE" id="PS50885">
    <property type="entry name" value="HAMP"/>
    <property type="match status" value="1"/>
</dbReference>
<reference evidence="14 15" key="1">
    <citation type="submission" date="2020-08" db="EMBL/GenBank/DDBJ databases">
        <title>Genomic Encyclopedia of Type Strains, Phase IV (KMG-IV): sequencing the most valuable type-strain genomes for metagenomic binning, comparative biology and taxonomic classification.</title>
        <authorList>
            <person name="Goeker M."/>
        </authorList>
    </citation>
    <scope>NUCLEOTIDE SEQUENCE [LARGE SCALE GENOMIC DNA]</scope>
    <source>
        <strain evidence="14 15">DSM 22359</strain>
    </source>
</reference>
<evidence type="ECO:0000256" key="1">
    <source>
        <dbReference type="ARBA" id="ARBA00000085"/>
    </source>
</evidence>
<evidence type="ECO:0000313" key="14">
    <source>
        <dbReference type="EMBL" id="MBB5319633.1"/>
    </source>
</evidence>
<comment type="caution">
    <text evidence="14">The sequence shown here is derived from an EMBL/GenBank/DDBJ whole genome shotgun (WGS) entry which is preliminary data.</text>
</comment>
<keyword evidence="9 11" id="KW-1133">Transmembrane helix</keyword>
<dbReference type="SMART" id="SM00304">
    <property type="entry name" value="HAMP"/>
    <property type="match status" value="1"/>
</dbReference>
<dbReference type="GO" id="GO:0005886">
    <property type="term" value="C:plasma membrane"/>
    <property type="evidence" value="ECO:0007669"/>
    <property type="project" value="UniProtKB-SubCell"/>
</dbReference>
<evidence type="ECO:0000256" key="6">
    <source>
        <dbReference type="ARBA" id="ARBA00022679"/>
    </source>
</evidence>
<dbReference type="AlphaFoldDB" id="A0A840U5Z5"/>
<feature type="domain" description="HAMP" evidence="13">
    <location>
        <begin position="305"/>
        <end position="358"/>
    </location>
</feature>
<dbReference type="EC" id="2.7.13.3" evidence="3"/>
<feature type="domain" description="Histidine kinase" evidence="12">
    <location>
        <begin position="366"/>
        <end position="583"/>
    </location>
</feature>
<evidence type="ECO:0000313" key="15">
    <source>
        <dbReference type="Proteomes" id="UP000591735"/>
    </source>
</evidence>
<comment type="catalytic activity">
    <reaction evidence="1">
        <text>ATP + protein L-histidine = ADP + protein N-phospho-L-histidine.</text>
        <dbReference type="EC" id="2.7.13.3"/>
    </reaction>
</comment>
<dbReference type="InterPro" id="IPR036890">
    <property type="entry name" value="HATPase_C_sf"/>
</dbReference>
<dbReference type="Gene3D" id="1.10.287.130">
    <property type="match status" value="1"/>
</dbReference>
<keyword evidence="15" id="KW-1185">Reference proteome</keyword>
<evidence type="ECO:0000259" key="13">
    <source>
        <dbReference type="PROSITE" id="PS50885"/>
    </source>
</evidence>
<keyword evidence="6" id="KW-0808">Transferase</keyword>
<proteinExistence type="predicted"/>
<dbReference type="CDD" id="cd12914">
    <property type="entry name" value="PDC1_DGC_like"/>
    <property type="match status" value="1"/>
</dbReference>
<evidence type="ECO:0000256" key="11">
    <source>
        <dbReference type="SAM" id="Phobius"/>
    </source>
</evidence>
<comment type="subcellular location">
    <subcellularLocation>
        <location evidence="2">Cell membrane</location>
        <topology evidence="2">Multi-pass membrane protein</topology>
    </subcellularLocation>
</comment>
<dbReference type="SUPFAM" id="SSF55874">
    <property type="entry name" value="ATPase domain of HSP90 chaperone/DNA topoisomerase II/histidine kinase"/>
    <property type="match status" value="1"/>
</dbReference>
<gene>
    <name evidence="14" type="ORF">HNR38_000101</name>
</gene>
<dbReference type="InterPro" id="IPR005467">
    <property type="entry name" value="His_kinase_dom"/>
</dbReference>
<dbReference type="InterPro" id="IPR003594">
    <property type="entry name" value="HATPase_dom"/>
</dbReference>
<dbReference type="SMART" id="SM00387">
    <property type="entry name" value="HATPase_c"/>
    <property type="match status" value="1"/>
</dbReference>
<accession>A0A840U5Z5</accession>
<evidence type="ECO:0000256" key="5">
    <source>
        <dbReference type="ARBA" id="ARBA00022553"/>
    </source>
</evidence>
<evidence type="ECO:0000256" key="8">
    <source>
        <dbReference type="ARBA" id="ARBA00022777"/>
    </source>
</evidence>
<dbReference type="SMART" id="SM00388">
    <property type="entry name" value="HisKA"/>
    <property type="match status" value="1"/>
</dbReference>
<dbReference type="Gene3D" id="3.30.450.20">
    <property type="entry name" value="PAS domain"/>
    <property type="match status" value="1"/>
</dbReference>
<dbReference type="InterPro" id="IPR003660">
    <property type="entry name" value="HAMP_dom"/>
</dbReference>
<dbReference type="PANTHER" id="PTHR43047:SF72">
    <property type="entry name" value="OSMOSENSING HISTIDINE PROTEIN KINASE SLN1"/>
    <property type="match status" value="1"/>
</dbReference>
<organism evidence="14 15">
    <name type="scientific">Marinobacter oulmenensis</name>
    <dbReference type="NCBI Taxonomy" id="643747"/>
    <lineage>
        <taxon>Bacteria</taxon>
        <taxon>Pseudomonadati</taxon>
        <taxon>Pseudomonadota</taxon>
        <taxon>Gammaproteobacteria</taxon>
        <taxon>Pseudomonadales</taxon>
        <taxon>Marinobacteraceae</taxon>
        <taxon>Marinobacter</taxon>
    </lineage>
</organism>
<dbReference type="Gene3D" id="6.10.340.10">
    <property type="match status" value="1"/>
</dbReference>
<sequence>MKNLSLGTRFAAIAIISTAITVSILSVTAYRELVSDFEQALTLRQQVETTNYASRVSLRLQLRLDALGVLASRLSDGQRLLPAKELEAILKRQTTLADYFDLGLVVMDDKAVAVAENRHVPGRIGTSYADRSHFQEMLDSGQPHISRPIIGRTTGVMLISFLQPVRNNQGELVGLLTGALPVDRDTLLPQPQERTPGERFMVLDTQYFTRVDAITRDNRLPFLPNPGESPLIDAALSGMTTGVVEDSGQRWIYATRHLERVGWEFLRAVPYEQATQPARDAFFNFILFSLIVVVITAVLVAVMSRLLTHRLETIARRIQNMTKDRDASGRLAEKGPPELRSVAKAFNQLMDDREALDKLKNQFVSNVSHELRTPLTSINGSLKLLASGAVGPLPEKAERMVNVALRNSDQLQRLISDLLDFNKTIAGQMVVHTEPLHLPTLIEEAAIANRPYAQSHRVQLEASRIPEAHVLADPHRVRQILDNYISNACKFSPEQGRITLSASIREAKTVRILVADQGKGVPDEFRPYLFERFSQAETGSAKARAGTGLGLAICRELAKLMGGRVGYFYDNGSHFWVDLPIATDQEDGGNDETG</sequence>
<dbReference type="Pfam" id="PF00512">
    <property type="entry name" value="HisKA"/>
    <property type="match status" value="1"/>
</dbReference>
<keyword evidence="5" id="KW-0597">Phosphoprotein</keyword>
<feature type="transmembrane region" description="Helical" evidence="11">
    <location>
        <begin position="12"/>
        <end position="30"/>
    </location>
</feature>
<feature type="transmembrane region" description="Helical" evidence="11">
    <location>
        <begin position="282"/>
        <end position="307"/>
    </location>
</feature>
<dbReference type="SUPFAM" id="SSF47384">
    <property type="entry name" value="Homodimeric domain of signal transducing histidine kinase"/>
    <property type="match status" value="1"/>
</dbReference>
<dbReference type="Gene3D" id="3.30.565.10">
    <property type="entry name" value="Histidine kinase-like ATPase, C-terminal domain"/>
    <property type="match status" value="1"/>
</dbReference>
<evidence type="ECO:0000256" key="3">
    <source>
        <dbReference type="ARBA" id="ARBA00012438"/>
    </source>
</evidence>
<evidence type="ECO:0000256" key="2">
    <source>
        <dbReference type="ARBA" id="ARBA00004651"/>
    </source>
</evidence>
<evidence type="ECO:0000259" key="12">
    <source>
        <dbReference type="PROSITE" id="PS50109"/>
    </source>
</evidence>
<dbReference type="RefSeq" id="WP_183698675.1">
    <property type="nucleotide sequence ID" value="NZ_JACHFE010000001.1"/>
</dbReference>
<name>A0A840U5Z5_9GAMM</name>
<dbReference type="SUPFAM" id="SSF103190">
    <property type="entry name" value="Sensory domain-like"/>
    <property type="match status" value="1"/>
</dbReference>
<evidence type="ECO:0000256" key="4">
    <source>
        <dbReference type="ARBA" id="ARBA00022475"/>
    </source>
</evidence>
<keyword evidence="10" id="KW-0902">Two-component regulatory system</keyword>
<dbReference type="InterPro" id="IPR036097">
    <property type="entry name" value="HisK_dim/P_sf"/>
</dbReference>
<dbReference type="InterPro" id="IPR004358">
    <property type="entry name" value="Sig_transdc_His_kin-like_C"/>
</dbReference>
<protein>
    <recommendedName>
        <fullName evidence="3">histidine kinase</fullName>
        <ecNumber evidence="3">2.7.13.3</ecNumber>
    </recommendedName>
</protein>
<evidence type="ECO:0000256" key="10">
    <source>
        <dbReference type="ARBA" id="ARBA00023012"/>
    </source>
</evidence>
<dbReference type="FunFam" id="1.10.287.130:FF:000001">
    <property type="entry name" value="Two-component sensor histidine kinase"/>
    <property type="match status" value="1"/>
</dbReference>
<evidence type="ECO:0000256" key="9">
    <source>
        <dbReference type="ARBA" id="ARBA00022989"/>
    </source>
</evidence>
<dbReference type="PANTHER" id="PTHR43047">
    <property type="entry name" value="TWO-COMPONENT HISTIDINE PROTEIN KINASE"/>
    <property type="match status" value="1"/>
</dbReference>
<dbReference type="Proteomes" id="UP000591735">
    <property type="component" value="Unassembled WGS sequence"/>
</dbReference>
<dbReference type="GO" id="GO:0009927">
    <property type="term" value="F:histidine phosphotransfer kinase activity"/>
    <property type="evidence" value="ECO:0007669"/>
    <property type="project" value="TreeGrafter"/>
</dbReference>
<dbReference type="EMBL" id="JACHFE010000001">
    <property type="protein sequence ID" value="MBB5319633.1"/>
    <property type="molecule type" value="Genomic_DNA"/>
</dbReference>
<dbReference type="Pfam" id="PF00672">
    <property type="entry name" value="HAMP"/>
    <property type="match status" value="1"/>
</dbReference>
<dbReference type="InterPro" id="IPR003661">
    <property type="entry name" value="HisK_dim/P_dom"/>
</dbReference>
<evidence type="ECO:0000256" key="7">
    <source>
        <dbReference type="ARBA" id="ARBA00022692"/>
    </source>
</evidence>
<dbReference type="GO" id="GO:0000155">
    <property type="term" value="F:phosphorelay sensor kinase activity"/>
    <property type="evidence" value="ECO:0007669"/>
    <property type="project" value="InterPro"/>
</dbReference>